<evidence type="ECO:0000313" key="2">
    <source>
        <dbReference type="Proteomes" id="UP000308000"/>
    </source>
</evidence>
<dbReference type="EMBL" id="VBRC01000003">
    <property type="protein sequence ID" value="TLK30139.1"/>
    <property type="molecule type" value="Genomic_DNA"/>
</dbReference>
<comment type="caution">
    <text evidence="1">The sequence shown here is derived from an EMBL/GenBank/DDBJ whole genome shotgun (WGS) entry which is preliminary data.</text>
</comment>
<reference evidence="1 2" key="1">
    <citation type="submission" date="2019-04" db="EMBL/GenBank/DDBJ databases">
        <title>Deinococcus metalilatus MA1002 mutant No.5.</title>
        <authorList>
            <person name="Park W."/>
            <person name="Park C."/>
        </authorList>
    </citation>
    <scope>NUCLEOTIDE SEQUENCE [LARGE SCALE GENOMIC DNA]</scope>
    <source>
        <strain evidence="1 2">MA1002-m5</strain>
    </source>
</reference>
<proteinExistence type="predicted"/>
<dbReference type="RefSeq" id="WP_129117941.1">
    <property type="nucleotide sequence ID" value="NZ_BSUI01000006.1"/>
</dbReference>
<gene>
    <name evidence="1" type="ORF">FCS05_06345</name>
</gene>
<dbReference type="AlphaFoldDB" id="A0AAJ5JZC3"/>
<name>A0AAJ5JZC3_9DEIO</name>
<evidence type="ECO:0000313" key="1">
    <source>
        <dbReference type="EMBL" id="TLK30139.1"/>
    </source>
</evidence>
<dbReference type="Proteomes" id="UP000308000">
    <property type="component" value="Unassembled WGS sequence"/>
</dbReference>
<sequence length="64" mass="7072">MSRKTKLTPATTAILLEAHAQGLKNQALADLLGVSLAQLKRYKQEFNLGSNDHRNNIGRQGEQL</sequence>
<protein>
    <submittedName>
        <fullName evidence="1">Uncharacterized protein</fullName>
    </submittedName>
</protein>
<accession>A0AAJ5JZC3</accession>
<organism evidence="1 2">
    <name type="scientific">Deinococcus metallilatus</name>
    <dbReference type="NCBI Taxonomy" id="1211322"/>
    <lineage>
        <taxon>Bacteria</taxon>
        <taxon>Thermotogati</taxon>
        <taxon>Deinococcota</taxon>
        <taxon>Deinococci</taxon>
        <taxon>Deinococcales</taxon>
        <taxon>Deinococcaceae</taxon>
        <taxon>Deinococcus</taxon>
    </lineage>
</organism>